<evidence type="ECO:0000259" key="2">
    <source>
        <dbReference type="Pfam" id="PF00535"/>
    </source>
</evidence>
<keyword evidence="1" id="KW-0812">Transmembrane</keyword>
<dbReference type="Pfam" id="PF00535">
    <property type="entry name" value="Glycos_transf_2"/>
    <property type="match status" value="1"/>
</dbReference>
<evidence type="ECO:0000256" key="1">
    <source>
        <dbReference type="SAM" id="Phobius"/>
    </source>
</evidence>
<dbReference type="InterPro" id="IPR001173">
    <property type="entry name" value="Glyco_trans_2-like"/>
</dbReference>
<proteinExistence type="predicted"/>
<keyword evidence="1" id="KW-1133">Transmembrane helix</keyword>
<comment type="caution">
    <text evidence="3">The sequence shown here is derived from an EMBL/GenBank/DDBJ whole genome shotgun (WGS) entry which is preliminary data.</text>
</comment>
<dbReference type="PANTHER" id="PTHR43179:SF7">
    <property type="entry name" value="RHAMNOSYLTRANSFERASE WBBL"/>
    <property type="match status" value="1"/>
</dbReference>
<dbReference type="GO" id="GO:0016740">
    <property type="term" value="F:transferase activity"/>
    <property type="evidence" value="ECO:0007669"/>
    <property type="project" value="UniProtKB-KW"/>
</dbReference>
<protein>
    <submittedName>
        <fullName evidence="3">Glycosyl transferase, group 2 family protein</fullName>
    </submittedName>
</protein>
<gene>
    <name evidence="3" type="ORF">EVA_02056</name>
</gene>
<feature type="domain" description="Glycosyltransferase 2-like" evidence="2">
    <location>
        <begin position="5"/>
        <end position="195"/>
    </location>
</feature>
<keyword evidence="3" id="KW-0808">Transferase</keyword>
<accession>J9H6S1</accession>
<evidence type="ECO:0000313" key="3">
    <source>
        <dbReference type="EMBL" id="EJX09835.1"/>
    </source>
</evidence>
<organism evidence="3">
    <name type="scientific">gut metagenome</name>
    <dbReference type="NCBI Taxonomy" id="749906"/>
    <lineage>
        <taxon>unclassified sequences</taxon>
        <taxon>metagenomes</taxon>
        <taxon>organismal metagenomes</taxon>
    </lineage>
</organism>
<dbReference type="AlphaFoldDB" id="J9H6S1"/>
<reference evidence="3" key="1">
    <citation type="journal article" date="2012" name="PLoS ONE">
        <title>Gene sets for utilization of primary and secondary nutrition supplies in the distal gut of endangered iberian lynx.</title>
        <authorList>
            <person name="Alcaide M."/>
            <person name="Messina E."/>
            <person name="Richter M."/>
            <person name="Bargiela R."/>
            <person name="Peplies J."/>
            <person name="Huws S.A."/>
            <person name="Newbold C.J."/>
            <person name="Golyshin P.N."/>
            <person name="Simon M.A."/>
            <person name="Lopez G."/>
            <person name="Yakimov M.M."/>
            <person name="Ferrer M."/>
        </authorList>
    </citation>
    <scope>NUCLEOTIDE SEQUENCE</scope>
</reference>
<dbReference type="InterPro" id="IPR029044">
    <property type="entry name" value="Nucleotide-diphossugar_trans"/>
</dbReference>
<dbReference type="Gene3D" id="3.90.550.10">
    <property type="entry name" value="Spore Coat Polysaccharide Biosynthesis Protein SpsA, Chain A"/>
    <property type="match status" value="1"/>
</dbReference>
<name>J9H6S1_9ZZZZ</name>
<dbReference type="EMBL" id="AMCI01000308">
    <property type="protein sequence ID" value="EJX09835.1"/>
    <property type="molecule type" value="Genomic_DNA"/>
</dbReference>
<keyword evidence="1" id="KW-0472">Membrane</keyword>
<dbReference type="PANTHER" id="PTHR43179">
    <property type="entry name" value="RHAMNOSYLTRANSFERASE WBBL"/>
    <property type="match status" value="1"/>
</dbReference>
<feature type="transmembrane region" description="Helical" evidence="1">
    <location>
        <begin position="261"/>
        <end position="284"/>
    </location>
</feature>
<dbReference type="SUPFAM" id="SSF53448">
    <property type="entry name" value="Nucleotide-diphospho-sugar transferases"/>
    <property type="match status" value="1"/>
</dbReference>
<dbReference type="CDD" id="cd04186">
    <property type="entry name" value="GT_2_like_c"/>
    <property type="match status" value="1"/>
</dbReference>
<sequence>MVKISVIIVSYNVKYYLEQCIHSVLKASRQMEAEIFVVDNASPDQSPTYLRKQFPVSEYPQLHIISNSYNLGFGRANNQAIQKAKGEYVLFLNPDTILTENTLKDCLQFADEHQDLGGMGTMMMYDNGVFAYESRRGMPTPWVAFCKMSGLSSLFPHSRRMGKYYMRYLDKEKAAPIEIISGAFMLTRKAVLDKIGGFDEEFFMYGEDVDLSYRFLLAGCQNYYVPSPIIHYKGESTKKNTFKYVHVFYNAMLIFFKKHFYHYWLGLSIPVKLAIVVSAILSFFKQQLLFAAKFLRPTKRRPAERMLYVGKQAHLLKELNVDWGLHIGYLAGSETEGCPKDLCEVLNQQPYVRLIFDSADFSYDYMLNWVRHSEHRHYLGIYHSDKGILITGARVYSPSIQV</sequence>